<dbReference type="InterPro" id="IPR005119">
    <property type="entry name" value="LysR_subst-bd"/>
</dbReference>
<dbReference type="PROSITE" id="PS50931">
    <property type="entry name" value="HTH_LYSR"/>
    <property type="match status" value="1"/>
</dbReference>
<sequence length="309" mass="34449">MLRPNLRHLEIFLTLCESGSVSDTARRMHLSQPAVSKAIALFEDTSRLHLFERRKNRLHLTEAGLQLREEAERLWNQVRLFSEGVDALQTSRRGLITVAAIPALAFGGLAGAATSFSQAFEDVKIGFHVEMSKRVVEMVAQKHADVGFIHGGSGNIHIDENYITDSEVMCLMDRNHPLAQHTEVTPKNLAPYPLICFDANTPPSVLIRDSFAKFGLHPKIQLEMNVSRLADTFVRDNIVAFVDPFSAIANPKLTLRRFVPRVPLSIFMLTPKGQSSSRILEAFVTAATEKVFQKLRSLALAPTEPPEKD</sequence>
<dbReference type="EMBL" id="FOVP01000042">
    <property type="protein sequence ID" value="SFO40525.1"/>
    <property type="molecule type" value="Genomic_DNA"/>
</dbReference>
<dbReference type="Pfam" id="PF00126">
    <property type="entry name" value="HTH_1"/>
    <property type="match status" value="1"/>
</dbReference>
<evidence type="ECO:0000256" key="4">
    <source>
        <dbReference type="ARBA" id="ARBA00023163"/>
    </source>
</evidence>
<accession>A0A1I5GX06</accession>
<dbReference type="GO" id="GO:0010628">
    <property type="term" value="P:positive regulation of gene expression"/>
    <property type="evidence" value="ECO:0007669"/>
    <property type="project" value="TreeGrafter"/>
</dbReference>
<keyword evidence="4" id="KW-0804">Transcription</keyword>
<dbReference type="GO" id="GO:0003700">
    <property type="term" value="F:DNA-binding transcription factor activity"/>
    <property type="evidence" value="ECO:0007669"/>
    <property type="project" value="InterPro"/>
</dbReference>
<evidence type="ECO:0000313" key="7">
    <source>
        <dbReference type="Proteomes" id="UP000198599"/>
    </source>
</evidence>
<dbReference type="InterPro" id="IPR036390">
    <property type="entry name" value="WH_DNA-bd_sf"/>
</dbReference>
<gene>
    <name evidence="6" type="ORF">SAMN04487859_1429</name>
</gene>
<dbReference type="SUPFAM" id="SSF53850">
    <property type="entry name" value="Periplasmic binding protein-like II"/>
    <property type="match status" value="1"/>
</dbReference>
<dbReference type="PANTHER" id="PTHR30427">
    <property type="entry name" value="TRANSCRIPTIONAL ACTIVATOR PROTEIN LYSR"/>
    <property type="match status" value="1"/>
</dbReference>
<evidence type="ECO:0000313" key="6">
    <source>
        <dbReference type="EMBL" id="SFO40525.1"/>
    </source>
</evidence>
<dbReference type="STRING" id="1005928.SAMN04487859_1429"/>
<keyword evidence="2" id="KW-0805">Transcription regulation</keyword>
<dbReference type="PANTHER" id="PTHR30427:SF1">
    <property type="entry name" value="TRANSCRIPTIONAL ACTIVATOR PROTEIN LYSR"/>
    <property type="match status" value="1"/>
</dbReference>
<dbReference type="GO" id="GO:0043565">
    <property type="term" value="F:sequence-specific DNA binding"/>
    <property type="evidence" value="ECO:0007669"/>
    <property type="project" value="TreeGrafter"/>
</dbReference>
<dbReference type="Pfam" id="PF03466">
    <property type="entry name" value="LysR_substrate"/>
    <property type="match status" value="1"/>
</dbReference>
<protein>
    <submittedName>
        <fullName evidence="6">DNA-binding transcriptional regulator, LysR family</fullName>
    </submittedName>
</protein>
<dbReference type="Gene3D" id="1.10.10.10">
    <property type="entry name" value="Winged helix-like DNA-binding domain superfamily/Winged helix DNA-binding domain"/>
    <property type="match status" value="1"/>
</dbReference>
<keyword evidence="3 6" id="KW-0238">DNA-binding</keyword>
<name>A0A1I5GX06_9RHOB</name>
<reference evidence="7" key="1">
    <citation type="submission" date="2016-10" db="EMBL/GenBank/DDBJ databases">
        <authorList>
            <person name="Varghese N."/>
            <person name="Submissions S."/>
        </authorList>
    </citation>
    <scope>NUCLEOTIDE SEQUENCE [LARGE SCALE GENOMIC DNA]</scope>
    <source>
        <strain evidence="7">DSM 28463</strain>
    </source>
</reference>
<evidence type="ECO:0000259" key="5">
    <source>
        <dbReference type="PROSITE" id="PS50931"/>
    </source>
</evidence>
<dbReference type="Proteomes" id="UP000198599">
    <property type="component" value="Unassembled WGS sequence"/>
</dbReference>
<evidence type="ECO:0000256" key="3">
    <source>
        <dbReference type="ARBA" id="ARBA00023125"/>
    </source>
</evidence>
<organism evidence="6 7">
    <name type="scientific">Roseovarius lutimaris</name>
    <dbReference type="NCBI Taxonomy" id="1005928"/>
    <lineage>
        <taxon>Bacteria</taxon>
        <taxon>Pseudomonadati</taxon>
        <taxon>Pseudomonadota</taxon>
        <taxon>Alphaproteobacteria</taxon>
        <taxon>Rhodobacterales</taxon>
        <taxon>Roseobacteraceae</taxon>
        <taxon>Roseovarius</taxon>
    </lineage>
</organism>
<dbReference type="Gene3D" id="3.40.190.290">
    <property type="match status" value="1"/>
</dbReference>
<keyword evidence="7" id="KW-1185">Reference proteome</keyword>
<dbReference type="InterPro" id="IPR036388">
    <property type="entry name" value="WH-like_DNA-bd_sf"/>
</dbReference>
<evidence type="ECO:0000256" key="2">
    <source>
        <dbReference type="ARBA" id="ARBA00023015"/>
    </source>
</evidence>
<feature type="domain" description="HTH lysR-type" evidence="5">
    <location>
        <begin position="4"/>
        <end position="61"/>
    </location>
</feature>
<dbReference type="SUPFAM" id="SSF46785">
    <property type="entry name" value="Winged helix' DNA-binding domain"/>
    <property type="match status" value="1"/>
</dbReference>
<evidence type="ECO:0000256" key="1">
    <source>
        <dbReference type="ARBA" id="ARBA00009437"/>
    </source>
</evidence>
<dbReference type="OrthoDB" id="464481at2"/>
<comment type="similarity">
    <text evidence="1">Belongs to the LysR transcriptional regulatory family.</text>
</comment>
<proteinExistence type="inferred from homology"/>
<dbReference type="AlphaFoldDB" id="A0A1I5GX06"/>
<dbReference type="InterPro" id="IPR000847">
    <property type="entry name" value="LysR_HTH_N"/>
</dbReference>